<organism evidence="8">
    <name type="scientific">Dictyoglomus thermophilum</name>
    <dbReference type="NCBI Taxonomy" id="14"/>
    <lineage>
        <taxon>Bacteria</taxon>
        <taxon>Pseudomonadati</taxon>
        <taxon>Dictyoglomota</taxon>
        <taxon>Dictyoglomia</taxon>
        <taxon>Dictyoglomales</taxon>
        <taxon>Dictyoglomaceae</taxon>
        <taxon>Dictyoglomus</taxon>
    </lineage>
</organism>
<dbReference type="InterPro" id="IPR005537">
    <property type="entry name" value="RAMP_III_fam"/>
</dbReference>
<dbReference type="EMBL" id="DTIN01000026">
    <property type="protein sequence ID" value="HFX13896.1"/>
    <property type="molecule type" value="Genomic_DNA"/>
</dbReference>
<evidence type="ECO:0000259" key="7">
    <source>
        <dbReference type="Pfam" id="PF03787"/>
    </source>
</evidence>
<dbReference type="NCBIfam" id="TIGR01899">
    <property type="entry name" value="cas_TM1807_csm5"/>
    <property type="match status" value="1"/>
</dbReference>
<sequence length="352" mass="41483">MKVKIKTITPTLIRSGEELSNVTDCVIQENELKIIDKEKLLNIFKGKDPKSFVVELSNTIINEKRTIYDFLNNKKINIDQVTKYTLKVKSKIDPFERRSIYMPITTGNKAYIPGSTLKGIIRSALLFYYFENLSKEQKQLDITQKEIDKVLSEKPGDTSTDIMKYIIVRDTNGIPFTELELYKIERIPHKGISQYILAIPGSRYFHTEVIFNFYNTKIHNYWKKFFQEKEDNLWKALRNYSTKLVKKEIEILEKLITSEKNNANNAFNDLKKHYEKVLKETEENKNRVYLPIGFGKTYYFNSLGYFLPESVLKDKVITKRNILPKFFPSTRWALKLGEKYYPLGWCVLVRDE</sequence>
<dbReference type="InterPro" id="IPR010173">
    <property type="entry name" value="CRISPR-assoc_Csm5"/>
</dbReference>
<reference evidence="8" key="1">
    <citation type="journal article" date="2020" name="mSystems">
        <title>Genome- and Community-Level Interaction Insights into Carbon Utilization and Element Cycling Functions of Hydrothermarchaeota in Hydrothermal Sediment.</title>
        <authorList>
            <person name="Zhou Z."/>
            <person name="Liu Y."/>
            <person name="Xu W."/>
            <person name="Pan J."/>
            <person name="Luo Z.H."/>
            <person name="Li M."/>
        </authorList>
    </citation>
    <scope>NUCLEOTIDE SEQUENCE [LARGE SCALE GENOMIC DNA]</scope>
    <source>
        <strain evidence="8">SpSt-81</strain>
    </source>
</reference>
<proteinExistence type="inferred from homology"/>
<comment type="function">
    <text evidence="1">This subunit might be involved in maturation of a crRNA intermediate to its mature form.</text>
</comment>
<evidence type="ECO:0000313" key="8">
    <source>
        <dbReference type="EMBL" id="HFX13896.1"/>
    </source>
</evidence>
<comment type="similarity">
    <text evidence="2">Belongs to the CRISPR-associated Csm5 family.</text>
</comment>
<evidence type="ECO:0000256" key="5">
    <source>
        <dbReference type="ARBA" id="ARBA00023118"/>
    </source>
</evidence>
<comment type="caution">
    <text evidence="8">The sequence shown here is derived from an EMBL/GenBank/DDBJ whole genome shotgun (WGS) entry which is preliminary data.</text>
</comment>
<dbReference type="PANTHER" id="PTHR38007:SF1">
    <property type="entry name" value="CRISPR SYSTEM CMS PROTEIN CSM5"/>
    <property type="match status" value="1"/>
</dbReference>
<protein>
    <recommendedName>
        <fullName evidence="3">CRISPR system Cms protein Csm5</fullName>
    </recommendedName>
    <alternativeName>
        <fullName evidence="6">CRISPR type III A-associated protein Csm5</fullName>
    </alternativeName>
</protein>
<feature type="domain" description="CRISPR type III-associated protein" evidence="7">
    <location>
        <begin position="4"/>
        <end position="296"/>
    </location>
</feature>
<gene>
    <name evidence="8" type="primary">csm5</name>
    <name evidence="8" type="ORF">ENW00_07100</name>
</gene>
<dbReference type="Pfam" id="PF03787">
    <property type="entry name" value="RAMPs"/>
    <property type="match status" value="1"/>
</dbReference>
<keyword evidence="5" id="KW-0051">Antiviral defense</keyword>
<keyword evidence="4" id="KW-0694">RNA-binding</keyword>
<dbReference type="AlphaFoldDB" id="A0A7C3RMK0"/>
<dbReference type="PANTHER" id="PTHR38007">
    <property type="entry name" value="CRISPR SYSTEM CMS PROTEIN CSM5"/>
    <property type="match status" value="1"/>
</dbReference>
<accession>A0A7C3RMK0</accession>
<dbReference type="GO" id="GO:0003723">
    <property type="term" value="F:RNA binding"/>
    <property type="evidence" value="ECO:0007669"/>
    <property type="project" value="UniProtKB-KW"/>
</dbReference>
<name>A0A7C3RMK0_DICTH</name>
<evidence type="ECO:0000256" key="6">
    <source>
        <dbReference type="ARBA" id="ARBA00031720"/>
    </source>
</evidence>
<evidence type="ECO:0000256" key="4">
    <source>
        <dbReference type="ARBA" id="ARBA00022884"/>
    </source>
</evidence>
<evidence type="ECO:0000256" key="2">
    <source>
        <dbReference type="ARBA" id="ARBA00006680"/>
    </source>
</evidence>
<evidence type="ECO:0000256" key="1">
    <source>
        <dbReference type="ARBA" id="ARBA00003088"/>
    </source>
</evidence>
<evidence type="ECO:0000256" key="3">
    <source>
        <dbReference type="ARBA" id="ARBA00016113"/>
    </source>
</evidence>
<dbReference type="GO" id="GO:0051607">
    <property type="term" value="P:defense response to virus"/>
    <property type="evidence" value="ECO:0007669"/>
    <property type="project" value="UniProtKB-KW"/>
</dbReference>